<dbReference type="PhylomeDB" id="A0A0K6S8A4"/>
<dbReference type="VEuPathDB" id="CryptoDB:Cvel_25047"/>
<protein>
    <submittedName>
        <fullName evidence="3">Uncharacterized protein</fullName>
    </submittedName>
</protein>
<organism evidence="3">
    <name type="scientific">Chromera velia CCMP2878</name>
    <dbReference type="NCBI Taxonomy" id="1169474"/>
    <lineage>
        <taxon>Eukaryota</taxon>
        <taxon>Sar</taxon>
        <taxon>Alveolata</taxon>
        <taxon>Colpodellida</taxon>
        <taxon>Chromeraceae</taxon>
        <taxon>Chromera</taxon>
    </lineage>
</organism>
<keyword evidence="2" id="KW-0732">Signal</keyword>
<evidence type="ECO:0000313" key="3">
    <source>
        <dbReference type="EMBL" id="CUC09893.1"/>
    </source>
</evidence>
<proteinExistence type="predicted"/>
<accession>A0A0K6S8A4</accession>
<feature type="region of interest" description="Disordered" evidence="1">
    <location>
        <begin position="429"/>
        <end position="490"/>
    </location>
</feature>
<feature type="compositionally biased region" description="Low complexity" evidence="1">
    <location>
        <begin position="465"/>
        <end position="474"/>
    </location>
</feature>
<gene>
    <name evidence="3" type="ORF">Cvel_25047.t1.CR1</name>
</gene>
<feature type="signal peptide" evidence="2">
    <location>
        <begin position="1"/>
        <end position="20"/>
    </location>
</feature>
<sequence length="713" mass="79436">MGPLIFWPLFFSHFLLLTEASRKSVLGSLTTIPDRVPFLNETLFSLVTQTVQLDAIVLTITKDGAQKQGPPVILPEWVLLSPQIVVLETDKDWGPAKKLVPLLHEGSVVLKNGTSLVLGERDRVVTFDDDRIYAPWTVEVMLMYSLEFPDVVIGNDGHQIDTMMYTKNNVCPKVLHGTRENRKVEVKMKKKRKLRNWLTENGYISEDTEPPGLLSDLYLRVADVLVGCGAVMYQPRFFDSELFDFDTYDSHCSKVDDVWFASHLERRHIPRLRITLKDPANGGDAYDFGNKRGSADMVSPMLKPVPAEVRKRMTFNYAVAILGDSDEWCGGLTLTNRNKVGVNVKHYVARTKVEVLEKVVEQVPHLSSEVSEQLRIFYRHVVDYVSPPDVEWVKRYLQRTDVLRMGKVRIMKIRELLLCVELHGGAPTETKVKTEEETGAIPDTSHQMAVPMSSEQRPASVERVSSSSSSSSSSGGVQMVGVRPDPTLTEKKRKQYEDLVAQISGLDAHRGADKVRILEIQKEENDVMSSMPKKDNYPKGSEGKEEYATELASWAEKKEVFDTGKADRDTLVAILQGHIDQVVSDVFALNEQAEKLCKEIDALSPPLQATGVPGRAIEGRLPSVFLITPLTGGGVYPAVSPPEPAMVSVGRRVHTGDVRAPGAPDIFSFLGVMESSRTRGRPKCDPEDPLIAYMLEEILNLDIGPEDLCGDAQ</sequence>
<reference evidence="3" key="1">
    <citation type="submission" date="2014-11" db="EMBL/GenBank/DDBJ databases">
        <title>Molecular phylogeny of cliff fern family Woodsiaceae with morphological implications.</title>
        <authorList>
            <person name="Shao Y.-Z."/>
            <person name="Wei R."/>
            <person name="Zhang X.-C."/>
        </authorList>
    </citation>
    <scope>NUCLEOTIDE SEQUENCE</scope>
</reference>
<dbReference type="AlphaFoldDB" id="A0A0K6S8A4"/>
<dbReference type="EMBL" id="CDMZ01001967">
    <property type="protein sequence ID" value="CUC09893.1"/>
    <property type="molecule type" value="Genomic_DNA"/>
</dbReference>
<evidence type="ECO:0000256" key="1">
    <source>
        <dbReference type="SAM" id="MobiDB-lite"/>
    </source>
</evidence>
<evidence type="ECO:0000256" key="2">
    <source>
        <dbReference type="SAM" id="SignalP"/>
    </source>
</evidence>
<feature type="chain" id="PRO_5005508143" evidence="2">
    <location>
        <begin position="21"/>
        <end position="713"/>
    </location>
</feature>
<name>A0A0K6S8A4_9ALVE</name>